<dbReference type="EMBL" id="JBHFEH010000043">
    <property type="protein sequence ID" value="KAL2050745.1"/>
    <property type="molecule type" value="Genomic_DNA"/>
</dbReference>
<proteinExistence type="predicted"/>
<accession>A0ABR4AZL2</accession>
<gene>
    <name evidence="1" type="ORF">ABVK25_008983</name>
</gene>
<name>A0ABR4AZL2_9LECA</name>
<reference evidence="1 2" key="1">
    <citation type="submission" date="2024-09" db="EMBL/GenBank/DDBJ databases">
        <title>Rethinking Asexuality: The Enigmatic Case of Functional Sexual Genes in Lepraria (Stereocaulaceae).</title>
        <authorList>
            <person name="Doellman M."/>
            <person name="Sun Y."/>
            <person name="Barcenas-Pena A."/>
            <person name="Lumbsch H.T."/>
            <person name="Grewe F."/>
        </authorList>
    </citation>
    <scope>NUCLEOTIDE SEQUENCE [LARGE SCALE GENOMIC DNA]</scope>
    <source>
        <strain evidence="1 2">Grewe 0041</strain>
    </source>
</reference>
<dbReference type="Proteomes" id="UP001590951">
    <property type="component" value="Unassembled WGS sequence"/>
</dbReference>
<organism evidence="1 2">
    <name type="scientific">Lepraria finkii</name>
    <dbReference type="NCBI Taxonomy" id="1340010"/>
    <lineage>
        <taxon>Eukaryota</taxon>
        <taxon>Fungi</taxon>
        <taxon>Dikarya</taxon>
        <taxon>Ascomycota</taxon>
        <taxon>Pezizomycotina</taxon>
        <taxon>Lecanoromycetes</taxon>
        <taxon>OSLEUM clade</taxon>
        <taxon>Lecanoromycetidae</taxon>
        <taxon>Lecanorales</taxon>
        <taxon>Lecanorineae</taxon>
        <taxon>Stereocaulaceae</taxon>
        <taxon>Lepraria</taxon>
    </lineage>
</organism>
<evidence type="ECO:0000313" key="1">
    <source>
        <dbReference type="EMBL" id="KAL2050745.1"/>
    </source>
</evidence>
<sequence length="134" mass="15457">MFVIPKTTLSFIHKDLDKNEEDKFTEYIGRTNIIRSFVKMISLSSIITHLNVHLGFQKLQFAHDSRCIIAARRRATELFVDSGALDPLYGLDNVKYFGLDFMKGEGEQELPQKFLDTAQDMKLGIGRRYLARKL</sequence>
<evidence type="ECO:0000313" key="2">
    <source>
        <dbReference type="Proteomes" id="UP001590951"/>
    </source>
</evidence>
<keyword evidence="2" id="KW-1185">Reference proteome</keyword>
<comment type="caution">
    <text evidence="1">The sequence shown here is derived from an EMBL/GenBank/DDBJ whole genome shotgun (WGS) entry which is preliminary data.</text>
</comment>
<protein>
    <submittedName>
        <fullName evidence="1">Uncharacterized protein</fullName>
    </submittedName>
</protein>